<evidence type="ECO:0000256" key="1">
    <source>
        <dbReference type="ARBA" id="ARBA00006767"/>
    </source>
</evidence>
<comment type="similarity">
    <text evidence="1">Belongs to the bacterial ribosomal protein bS1 family.</text>
</comment>
<feature type="domain" description="S1 motif" evidence="5">
    <location>
        <begin position="287"/>
        <end position="356"/>
    </location>
</feature>
<name>A0ABU9VQC0_9CLOT</name>
<feature type="domain" description="S1 motif" evidence="5">
    <location>
        <begin position="115"/>
        <end position="181"/>
    </location>
</feature>
<dbReference type="CDD" id="cd05688">
    <property type="entry name" value="S1_RPS1_repeat_ec3"/>
    <property type="match status" value="1"/>
</dbReference>
<comment type="caution">
    <text evidence="6">The sequence shown here is derived from an EMBL/GenBank/DDBJ whole genome shotgun (WGS) entry which is preliminary data.</text>
</comment>
<dbReference type="RefSeq" id="WP_343184738.1">
    <property type="nucleotide sequence ID" value="NZ_JBCITM010000002.1"/>
</dbReference>
<evidence type="ECO:0000313" key="7">
    <source>
        <dbReference type="Proteomes" id="UP001407405"/>
    </source>
</evidence>
<feature type="domain" description="S1 motif" evidence="5">
    <location>
        <begin position="202"/>
        <end position="270"/>
    </location>
</feature>
<feature type="region of interest" description="Disordered" evidence="4">
    <location>
        <begin position="358"/>
        <end position="385"/>
    </location>
</feature>
<dbReference type="InterPro" id="IPR003029">
    <property type="entry name" value="S1_domain"/>
</dbReference>
<dbReference type="InterPro" id="IPR050437">
    <property type="entry name" value="Ribos_protein_bS1-like"/>
</dbReference>
<dbReference type="Proteomes" id="UP001407405">
    <property type="component" value="Unassembled WGS sequence"/>
</dbReference>
<evidence type="ECO:0000256" key="2">
    <source>
        <dbReference type="ARBA" id="ARBA00022980"/>
    </source>
</evidence>
<dbReference type="SUPFAM" id="SSF50249">
    <property type="entry name" value="Nucleic acid-binding proteins"/>
    <property type="match status" value="4"/>
</dbReference>
<feature type="region of interest" description="Disordered" evidence="4">
    <location>
        <begin position="398"/>
        <end position="440"/>
    </location>
</feature>
<dbReference type="CDD" id="cd04465">
    <property type="entry name" value="S1_RPS1_repeat_ec2_hs2"/>
    <property type="match status" value="1"/>
</dbReference>
<accession>A0ABU9VQC0</accession>
<dbReference type="InterPro" id="IPR035104">
    <property type="entry name" value="Ribosomal_protein_S1-like"/>
</dbReference>
<dbReference type="SMART" id="SM00316">
    <property type="entry name" value="S1"/>
    <property type="match status" value="4"/>
</dbReference>
<keyword evidence="2 6" id="KW-0689">Ribosomal protein</keyword>
<feature type="compositionally biased region" description="Acidic residues" evidence="4">
    <location>
        <begin position="423"/>
        <end position="440"/>
    </location>
</feature>
<dbReference type="InterPro" id="IPR012340">
    <property type="entry name" value="NA-bd_OB-fold"/>
</dbReference>
<dbReference type="PANTHER" id="PTHR10724">
    <property type="entry name" value="30S RIBOSOMAL PROTEIN S1"/>
    <property type="match status" value="1"/>
</dbReference>
<reference evidence="6 7" key="1">
    <citation type="submission" date="2024-04" db="EMBL/GenBank/DDBJ databases">
        <title>Genome sequencing and metabolic network reconstruction of aminoacids and betaine degradation by Anoxynatronum sibiricum.</title>
        <authorList>
            <person name="Detkova E.N."/>
            <person name="Boltjanskaja Y.V."/>
            <person name="Mardanov A.V."/>
            <person name="Kevbrin V."/>
        </authorList>
    </citation>
    <scope>NUCLEOTIDE SEQUENCE [LARGE SCALE GENOMIC DNA]</scope>
    <source>
        <strain evidence="6 7">Z-7981</strain>
    </source>
</reference>
<dbReference type="PANTHER" id="PTHR10724:SF7">
    <property type="entry name" value="SMALL RIBOSOMAL SUBUNIT PROTEIN BS1C"/>
    <property type="match status" value="1"/>
</dbReference>
<keyword evidence="3" id="KW-0687">Ribonucleoprotein</keyword>
<dbReference type="PRINTS" id="PR00681">
    <property type="entry name" value="RIBOSOMALS1"/>
</dbReference>
<dbReference type="GO" id="GO:0005840">
    <property type="term" value="C:ribosome"/>
    <property type="evidence" value="ECO:0007669"/>
    <property type="project" value="UniProtKB-KW"/>
</dbReference>
<feature type="domain" description="S1 motif" evidence="5">
    <location>
        <begin position="28"/>
        <end position="97"/>
    </location>
</feature>
<evidence type="ECO:0000313" key="6">
    <source>
        <dbReference type="EMBL" id="MEN1759375.1"/>
    </source>
</evidence>
<dbReference type="PROSITE" id="PS50126">
    <property type="entry name" value="S1"/>
    <property type="match status" value="4"/>
</dbReference>
<evidence type="ECO:0000256" key="4">
    <source>
        <dbReference type="SAM" id="MobiDB-lite"/>
    </source>
</evidence>
<dbReference type="Pfam" id="PF00575">
    <property type="entry name" value="S1"/>
    <property type="match status" value="4"/>
</dbReference>
<evidence type="ECO:0000256" key="3">
    <source>
        <dbReference type="ARBA" id="ARBA00023274"/>
    </source>
</evidence>
<keyword evidence="7" id="KW-1185">Reference proteome</keyword>
<protein>
    <submittedName>
        <fullName evidence="6">30S ribosomal protein S1</fullName>
    </submittedName>
</protein>
<dbReference type="NCBIfam" id="NF005208">
    <property type="entry name" value="PRK06676.1"/>
    <property type="match status" value="1"/>
</dbReference>
<dbReference type="CDD" id="cd05687">
    <property type="entry name" value="S1_RPS1_repeat_ec1_hs1"/>
    <property type="match status" value="1"/>
</dbReference>
<evidence type="ECO:0000259" key="5">
    <source>
        <dbReference type="PROSITE" id="PS50126"/>
    </source>
</evidence>
<dbReference type="EMBL" id="JBCITM010000002">
    <property type="protein sequence ID" value="MEN1759375.1"/>
    <property type="molecule type" value="Genomic_DNA"/>
</dbReference>
<proteinExistence type="inferred from homology"/>
<organism evidence="6 7">
    <name type="scientific">Anoxynatronum sibiricum</name>
    <dbReference type="NCBI Taxonomy" id="210623"/>
    <lineage>
        <taxon>Bacteria</taxon>
        <taxon>Bacillati</taxon>
        <taxon>Bacillota</taxon>
        <taxon>Clostridia</taxon>
        <taxon>Eubacteriales</taxon>
        <taxon>Clostridiaceae</taxon>
        <taxon>Anoxynatronum</taxon>
    </lineage>
</organism>
<sequence>MSTNNDQNNEMNHLMEEIEKTMVRLHSGDIVKGHVINVTRDEVTVNLGYKSDGIIPRDEVAGEIASDLPAHFSVGDEIEVCVVQVDDGDGNVLLSRKKVDAMNEWVELSDAKEKEETIDVTMKEVVRGGMIAYYKNVKCFIPASQLSDRYVDDLNIFVDQQSKVRILEMDRRRSKVILSRKVVIQEEKEQKKKELLVTLQKGQVVEGQVKQITNFGAFVDIGGIDGLIHISELSWGRVKHPSDVLSIGQQVNVEVLDFEESSERISLSLKSTQPEPWKVAGDKYQIGEVIEGVVVRLVDFGAFVEIEPGLDGLVHISQISEAHVAKPSDVLQKGQKVQVKILDVNVTDQRMSLSMAAVEKDSKTDESVDEAETAENSVSDTEEQAVTIGDAVGDVFKEEAAMETANLDSDETDAGNEMNDNSEAIEETETVEETEESKPE</sequence>
<dbReference type="Gene3D" id="2.40.50.140">
    <property type="entry name" value="Nucleic acid-binding proteins"/>
    <property type="match status" value="4"/>
</dbReference>
<gene>
    <name evidence="6" type="primary">rpsA</name>
    <name evidence="6" type="ORF">AAIG11_02710</name>
</gene>